<dbReference type="GO" id="GO:0048280">
    <property type="term" value="P:vesicle fusion with Golgi apparatus"/>
    <property type="evidence" value="ECO:0007669"/>
    <property type="project" value="TreeGrafter"/>
</dbReference>
<dbReference type="GO" id="GO:0031902">
    <property type="term" value="C:late endosome membrane"/>
    <property type="evidence" value="ECO:0007669"/>
    <property type="project" value="TreeGrafter"/>
</dbReference>
<keyword evidence="4" id="KW-0812">Transmembrane</keyword>
<dbReference type="GO" id="GO:0042147">
    <property type="term" value="P:retrograde transport, endosome to Golgi"/>
    <property type="evidence" value="ECO:0007669"/>
    <property type="project" value="TreeGrafter"/>
</dbReference>
<dbReference type="Gene3D" id="1.20.5.110">
    <property type="match status" value="1"/>
</dbReference>
<comment type="caution">
    <text evidence="10">The sequence shown here is derived from an EMBL/GenBank/DDBJ whole genome shotgun (WGS) entry which is preliminary data.</text>
</comment>
<accession>A0A834P6T4</accession>
<dbReference type="GO" id="GO:1903076">
    <property type="term" value="P:regulation of protein localization to plasma membrane"/>
    <property type="evidence" value="ECO:0007669"/>
    <property type="project" value="TreeGrafter"/>
</dbReference>
<sequence length="323" mass="37064">MNSQIDWEQRRTLLESNAALERTSQSLTRSHIIATESEQIGTEVISELAGQSERLLRAKRRLSQTDEELNKTRRILNRMKIGVLTNNVVQAKATTDGAGECLGKKAFEEVDTCSSIMELQQNDQNEDTTALGLLQFDLDLDRITTLYYTPPQKYRAKRKIKMDSKSQSQTSLLKWNYNANTEEKIGVKYRPIYPKPYQTNFFNKPKIFGFPSAINEFPALNSTSHIILPSKEKVQDCTILNKPNKRTRNYSKSITENSNYFSFIKMEDEDKSSIELFFESMAQTVLSLPMHVQAEIKMEICKLVTKAEIEYSLAQSKNNCKID</sequence>
<dbReference type="PANTHER" id="PTHR21230">
    <property type="entry name" value="VESICLE TRANSPORT V-SNARE PROTEIN VTI1-RELATED"/>
    <property type="match status" value="1"/>
</dbReference>
<dbReference type="GO" id="GO:0012507">
    <property type="term" value="C:ER to Golgi transport vesicle membrane"/>
    <property type="evidence" value="ECO:0007669"/>
    <property type="project" value="TreeGrafter"/>
</dbReference>
<gene>
    <name evidence="10" type="ORF">H0235_006412</name>
</gene>
<evidence type="ECO:0000256" key="6">
    <source>
        <dbReference type="ARBA" id="ARBA00022989"/>
    </source>
</evidence>
<dbReference type="CDD" id="cd15890">
    <property type="entry name" value="SNARE_Vti1b"/>
    <property type="match status" value="1"/>
</dbReference>
<evidence type="ECO:0000256" key="4">
    <source>
        <dbReference type="ARBA" id="ARBA00022692"/>
    </source>
</evidence>
<name>A0A834P6T4_VESPE</name>
<dbReference type="GO" id="GO:0015031">
    <property type="term" value="P:protein transport"/>
    <property type="evidence" value="ECO:0007669"/>
    <property type="project" value="UniProtKB-KW"/>
</dbReference>
<dbReference type="Pfam" id="PF12352">
    <property type="entry name" value="V-SNARE_C"/>
    <property type="match status" value="1"/>
</dbReference>
<dbReference type="GO" id="GO:0006891">
    <property type="term" value="P:intra-Golgi vesicle-mediated transport"/>
    <property type="evidence" value="ECO:0007669"/>
    <property type="project" value="TreeGrafter"/>
</dbReference>
<protein>
    <recommendedName>
        <fullName evidence="12">t-SNARE coiled-coil homology domain-containing protein</fullName>
    </recommendedName>
</protein>
<evidence type="ECO:0000256" key="2">
    <source>
        <dbReference type="ARBA" id="ARBA00006108"/>
    </source>
</evidence>
<dbReference type="SUPFAM" id="SSF58038">
    <property type="entry name" value="SNARE fusion complex"/>
    <property type="match status" value="1"/>
</dbReference>
<dbReference type="Proteomes" id="UP000600918">
    <property type="component" value="Unassembled WGS sequence"/>
</dbReference>
<dbReference type="GO" id="GO:0005789">
    <property type="term" value="C:endoplasmic reticulum membrane"/>
    <property type="evidence" value="ECO:0007669"/>
    <property type="project" value="TreeGrafter"/>
</dbReference>
<evidence type="ECO:0000256" key="9">
    <source>
        <dbReference type="SAM" id="Coils"/>
    </source>
</evidence>
<dbReference type="GO" id="GO:0006896">
    <property type="term" value="P:Golgi to vacuole transport"/>
    <property type="evidence" value="ECO:0007669"/>
    <property type="project" value="TreeGrafter"/>
</dbReference>
<evidence type="ECO:0000313" key="10">
    <source>
        <dbReference type="EMBL" id="KAF7430014.1"/>
    </source>
</evidence>
<dbReference type="GO" id="GO:0031201">
    <property type="term" value="C:SNARE complex"/>
    <property type="evidence" value="ECO:0007669"/>
    <property type="project" value="TreeGrafter"/>
</dbReference>
<keyword evidence="8" id="KW-0472">Membrane</keyword>
<dbReference type="AlphaFoldDB" id="A0A834P6T4"/>
<keyword evidence="7 9" id="KW-0175">Coiled coil</keyword>
<reference evidence="10" key="1">
    <citation type="journal article" date="2020" name="G3 (Bethesda)">
        <title>High-Quality Assemblies for Three Invasive Social Wasps from the &lt;i&gt;Vespula&lt;/i&gt; Genus.</title>
        <authorList>
            <person name="Harrop T.W.R."/>
            <person name="Guhlin J."/>
            <person name="McLaughlin G.M."/>
            <person name="Permina E."/>
            <person name="Stockwell P."/>
            <person name="Gilligan J."/>
            <person name="Le Lec M.F."/>
            <person name="Gruber M.A.M."/>
            <person name="Quinn O."/>
            <person name="Lovegrove M."/>
            <person name="Duncan E.J."/>
            <person name="Remnant E.J."/>
            <person name="Van Eeckhoven J."/>
            <person name="Graham B."/>
            <person name="Knapp R.A."/>
            <person name="Langford K.W."/>
            <person name="Kronenberg Z."/>
            <person name="Press M.O."/>
            <person name="Eacker S.M."/>
            <person name="Wilson-Rankin E.E."/>
            <person name="Purcell J."/>
            <person name="Lester P.J."/>
            <person name="Dearden P.K."/>
        </authorList>
    </citation>
    <scope>NUCLEOTIDE SEQUENCE</scope>
    <source>
        <strain evidence="10">Volc-1</strain>
    </source>
</reference>
<comment type="similarity">
    <text evidence="2">Belongs to the VTI1 family.</text>
</comment>
<dbReference type="EMBL" id="JACSDY010000004">
    <property type="protein sequence ID" value="KAF7430014.1"/>
    <property type="molecule type" value="Genomic_DNA"/>
</dbReference>
<keyword evidence="3" id="KW-0813">Transport</keyword>
<evidence type="ECO:0000256" key="3">
    <source>
        <dbReference type="ARBA" id="ARBA00022448"/>
    </source>
</evidence>
<evidence type="ECO:0000313" key="11">
    <source>
        <dbReference type="Proteomes" id="UP000600918"/>
    </source>
</evidence>
<dbReference type="GO" id="GO:0005484">
    <property type="term" value="F:SNAP receptor activity"/>
    <property type="evidence" value="ECO:0007669"/>
    <property type="project" value="TreeGrafter"/>
</dbReference>
<evidence type="ECO:0000256" key="8">
    <source>
        <dbReference type="ARBA" id="ARBA00023136"/>
    </source>
</evidence>
<proteinExistence type="inferred from homology"/>
<dbReference type="GO" id="GO:0005794">
    <property type="term" value="C:Golgi apparatus"/>
    <property type="evidence" value="ECO:0007669"/>
    <property type="project" value="TreeGrafter"/>
</dbReference>
<comment type="subcellular location">
    <subcellularLocation>
        <location evidence="1">Membrane</location>
        <topology evidence="1">Single-pass type IV membrane protein</topology>
    </subcellularLocation>
</comment>
<evidence type="ECO:0000256" key="1">
    <source>
        <dbReference type="ARBA" id="ARBA00004211"/>
    </source>
</evidence>
<feature type="coiled-coil region" evidence="9">
    <location>
        <begin position="48"/>
        <end position="75"/>
    </location>
</feature>
<dbReference type="GO" id="GO:0005829">
    <property type="term" value="C:cytosol"/>
    <property type="evidence" value="ECO:0007669"/>
    <property type="project" value="GOC"/>
</dbReference>
<dbReference type="GO" id="GO:0016236">
    <property type="term" value="P:macroautophagy"/>
    <property type="evidence" value="ECO:0007669"/>
    <property type="project" value="TreeGrafter"/>
</dbReference>
<organism evidence="10 11">
    <name type="scientific">Vespula pensylvanica</name>
    <name type="common">Western yellow jacket</name>
    <name type="synonym">Wasp</name>
    <dbReference type="NCBI Taxonomy" id="30213"/>
    <lineage>
        <taxon>Eukaryota</taxon>
        <taxon>Metazoa</taxon>
        <taxon>Ecdysozoa</taxon>
        <taxon>Arthropoda</taxon>
        <taxon>Hexapoda</taxon>
        <taxon>Insecta</taxon>
        <taxon>Pterygota</taxon>
        <taxon>Neoptera</taxon>
        <taxon>Endopterygota</taxon>
        <taxon>Hymenoptera</taxon>
        <taxon>Apocrita</taxon>
        <taxon>Aculeata</taxon>
        <taxon>Vespoidea</taxon>
        <taxon>Vespidae</taxon>
        <taxon>Vespinae</taxon>
        <taxon>Vespula</taxon>
    </lineage>
</organism>
<evidence type="ECO:0008006" key="12">
    <source>
        <dbReference type="Google" id="ProtNLM"/>
    </source>
</evidence>
<keyword evidence="5" id="KW-0653">Protein transport</keyword>
<keyword evidence="11" id="KW-1185">Reference proteome</keyword>
<keyword evidence="6" id="KW-1133">Transmembrane helix</keyword>
<evidence type="ECO:0000256" key="5">
    <source>
        <dbReference type="ARBA" id="ARBA00022927"/>
    </source>
</evidence>
<dbReference type="PANTHER" id="PTHR21230:SF89">
    <property type="entry name" value="VESICLE TRANSPORT THROUGH INTERACTION WITH T-SNARES HOMOLOG 1B"/>
    <property type="match status" value="1"/>
</dbReference>
<dbReference type="FunFam" id="1.20.5.110:FF:000002">
    <property type="entry name" value="Vesicle transport through interaction with t-SNAREsB"/>
    <property type="match status" value="1"/>
</dbReference>
<dbReference type="GO" id="GO:0000149">
    <property type="term" value="F:SNARE binding"/>
    <property type="evidence" value="ECO:0007669"/>
    <property type="project" value="TreeGrafter"/>
</dbReference>
<evidence type="ECO:0000256" key="7">
    <source>
        <dbReference type="ARBA" id="ARBA00023054"/>
    </source>
</evidence>